<feature type="site" description="Transition state stabilizer" evidence="9">
    <location>
        <position position="213"/>
    </location>
</feature>
<dbReference type="InterPro" id="IPR038107">
    <property type="entry name" value="Glycos_transf_N_sf"/>
</dbReference>
<dbReference type="Gene3D" id="3.40.50.11720">
    <property type="entry name" value="3-Deoxy-D-manno-octulosonic-acid transferase, N-terminal domain"/>
    <property type="match status" value="1"/>
</dbReference>
<evidence type="ECO:0000256" key="6">
    <source>
        <dbReference type="ARBA" id="ARBA00031445"/>
    </source>
</evidence>
<comment type="catalytic activity">
    <reaction evidence="7 10">
        <text>lipid IVA (E. coli) + CMP-3-deoxy-beta-D-manno-octulosonate = alpha-Kdo-(2-&gt;6)-lipid IVA (E. coli) + CMP + H(+)</text>
        <dbReference type="Rhea" id="RHEA:28066"/>
        <dbReference type="ChEBI" id="CHEBI:15378"/>
        <dbReference type="ChEBI" id="CHEBI:58603"/>
        <dbReference type="ChEBI" id="CHEBI:60364"/>
        <dbReference type="ChEBI" id="CHEBI:60377"/>
        <dbReference type="ChEBI" id="CHEBI:85987"/>
        <dbReference type="EC" id="2.4.99.12"/>
    </reaction>
</comment>
<feature type="domain" description="3-deoxy-D-manno-octulosonic-acid transferase N-terminal" evidence="11">
    <location>
        <begin position="51"/>
        <end position="215"/>
    </location>
</feature>
<dbReference type="InterPro" id="IPR007507">
    <property type="entry name" value="Glycos_transf_N"/>
</dbReference>
<feature type="active site" description="Proton acceptor" evidence="8">
    <location>
        <position position="66"/>
    </location>
</feature>
<dbReference type="GO" id="GO:0009245">
    <property type="term" value="P:lipid A biosynthetic process"/>
    <property type="evidence" value="ECO:0007669"/>
    <property type="project" value="TreeGrafter"/>
</dbReference>
<evidence type="ECO:0000256" key="7">
    <source>
        <dbReference type="ARBA" id="ARBA00049183"/>
    </source>
</evidence>
<feature type="site" description="Transition state stabilizer" evidence="9">
    <location>
        <position position="135"/>
    </location>
</feature>
<comment type="similarity">
    <text evidence="2">Belongs to the glycosyltransferase group 1 family. Glycosyltransferase 30 subfamily.</text>
</comment>
<keyword evidence="13" id="KW-1185">Reference proteome</keyword>
<evidence type="ECO:0000256" key="5">
    <source>
        <dbReference type="ARBA" id="ARBA00022679"/>
    </source>
</evidence>
<comment type="subcellular location">
    <subcellularLocation>
        <location evidence="10">Cell membrane</location>
    </subcellularLocation>
</comment>
<proteinExistence type="inferred from homology"/>
<comment type="pathway">
    <text evidence="1 10">Bacterial outer membrane biogenesis; LPS core biosynthesis.</text>
</comment>
<evidence type="ECO:0000313" key="13">
    <source>
        <dbReference type="Proteomes" id="UP000321353"/>
    </source>
</evidence>
<dbReference type="PANTHER" id="PTHR42755">
    <property type="entry name" value="3-DEOXY-MANNO-OCTULOSONATE CYTIDYLYLTRANSFERASE"/>
    <property type="match status" value="1"/>
</dbReference>
<evidence type="ECO:0000256" key="10">
    <source>
        <dbReference type="RuleBase" id="RU365103"/>
    </source>
</evidence>
<evidence type="ECO:0000313" key="12">
    <source>
        <dbReference type="EMBL" id="QEF96903.1"/>
    </source>
</evidence>
<evidence type="ECO:0000256" key="2">
    <source>
        <dbReference type="ARBA" id="ARBA00006380"/>
    </source>
</evidence>
<evidence type="ECO:0000256" key="3">
    <source>
        <dbReference type="ARBA" id="ARBA00012621"/>
    </source>
</evidence>
<keyword evidence="5 10" id="KW-0808">Transferase</keyword>
<keyword evidence="10" id="KW-0448">Lipopolysaccharide biosynthesis</keyword>
<keyword evidence="12" id="KW-0328">Glycosyltransferase</keyword>
<dbReference type="Pfam" id="PF04413">
    <property type="entry name" value="Glycos_transf_N"/>
    <property type="match status" value="1"/>
</dbReference>
<dbReference type="PANTHER" id="PTHR42755:SF1">
    <property type="entry name" value="3-DEOXY-D-MANNO-OCTULOSONIC ACID TRANSFERASE, MITOCHONDRIAL-RELATED"/>
    <property type="match status" value="1"/>
</dbReference>
<dbReference type="EC" id="2.4.99.12" evidence="3 10"/>
<accession>A0A5B9M8A2</accession>
<sequence length="442" mass="49232">MLANAIYLIALSVLSPWILYRRVRHGRYRRGWRQKLLGLSAGEASSLLGEGRNGPCIWLHAVSVGEVNLLGGVVKRLQTQHPQARIVISSSTDTGYDLATERFGADRVFFCPLDFSWAVGRTLANLRPDLLVLAELELWPNLIRIARKRDTDVVVINGRLSDRSAAGYQRFGWLTRSIFRSLSNVQCQDESSAENFGRCGTPPSRIAISGSLKFDDAPQSRECIEVQSRLRWAGADPWHAIWVFGSTQEGEEAMALDIYRRLSEQHSELRLILVPRHRERFDRVAQLVRSQGLVAHRRSDDVSMEHLKWTADRVLLIDTIGELRSWWGVGQIATVGGSFGDRGGQNMLEPAGYGSAIAFGPDTRNFADIAERLLDAEGAVRVNDAAQLESFVQRCLNDVPAADALGRAARQVVQQHRGATERTIEAVGRFIAVDEGRQQRAA</sequence>
<dbReference type="EMBL" id="CP036264">
    <property type="protein sequence ID" value="QEF96903.1"/>
    <property type="molecule type" value="Genomic_DNA"/>
</dbReference>
<dbReference type="GO" id="GO:0043842">
    <property type="term" value="F:Kdo transferase activity"/>
    <property type="evidence" value="ECO:0007669"/>
    <property type="project" value="UniProtKB-EC"/>
</dbReference>
<name>A0A5B9M8A2_9BACT</name>
<evidence type="ECO:0000256" key="4">
    <source>
        <dbReference type="ARBA" id="ARBA00019077"/>
    </source>
</evidence>
<evidence type="ECO:0000259" key="11">
    <source>
        <dbReference type="Pfam" id="PF04413"/>
    </source>
</evidence>
<protein>
    <recommendedName>
        <fullName evidence="4 10">3-deoxy-D-manno-octulosonic acid transferase</fullName>
        <shortName evidence="10">Kdo transferase</shortName>
        <ecNumber evidence="3 10">2.4.99.12</ecNumber>
    </recommendedName>
    <alternativeName>
        <fullName evidence="6 10">Lipid IV(A) 3-deoxy-D-manno-octulosonic acid transferase</fullName>
    </alternativeName>
</protein>
<evidence type="ECO:0000256" key="9">
    <source>
        <dbReference type="PIRSR" id="PIRSR639901-2"/>
    </source>
</evidence>
<dbReference type="RefSeq" id="WP_147866649.1">
    <property type="nucleotide sequence ID" value="NZ_CP036264.1"/>
</dbReference>
<dbReference type="UniPathway" id="UPA00958"/>
<keyword evidence="10" id="KW-0472">Membrane</keyword>
<dbReference type="GO" id="GO:0009244">
    <property type="term" value="P:lipopolysaccharide core region biosynthetic process"/>
    <property type="evidence" value="ECO:0007669"/>
    <property type="project" value="UniProtKB-UniRule"/>
</dbReference>
<dbReference type="AlphaFoldDB" id="A0A5B9M8A2"/>
<keyword evidence="10" id="KW-1003">Cell membrane</keyword>
<gene>
    <name evidence="12" type="primary">waaA</name>
    <name evidence="12" type="ORF">Mal15_09330</name>
</gene>
<dbReference type="FunFam" id="3.40.50.2000:FF:000032">
    <property type="entry name" value="3-deoxy-D-manno-octulosonic acid transferase"/>
    <property type="match status" value="1"/>
</dbReference>
<dbReference type="Gene3D" id="3.40.50.2000">
    <property type="entry name" value="Glycogen Phosphorylase B"/>
    <property type="match status" value="1"/>
</dbReference>
<dbReference type="KEGG" id="smam:Mal15_09330"/>
<dbReference type="InterPro" id="IPR039901">
    <property type="entry name" value="Kdotransferase"/>
</dbReference>
<evidence type="ECO:0000256" key="8">
    <source>
        <dbReference type="PIRSR" id="PIRSR639901-1"/>
    </source>
</evidence>
<organism evidence="12 13">
    <name type="scientific">Stieleria maiorica</name>
    <dbReference type="NCBI Taxonomy" id="2795974"/>
    <lineage>
        <taxon>Bacteria</taxon>
        <taxon>Pseudomonadati</taxon>
        <taxon>Planctomycetota</taxon>
        <taxon>Planctomycetia</taxon>
        <taxon>Pirellulales</taxon>
        <taxon>Pirellulaceae</taxon>
        <taxon>Stieleria</taxon>
    </lineage>
</organism>
<dbReference type="GO" id="GO:0005886">
    <property type="term" value="C:plasma membrane"/>
    <property type="evidence" value="ECO:0007669"/>
    <property type="project" value="UniProtKB-SubCell"/>
</dbReference>
<dbReference type="Proteomes" id="UP000321353">
    <property type="component" value="Chromosome"/>
</dbReference>
<dbReference type="SUPFAM" id="SSF53756">
    <property type="entry name" value="UDP-Glycosyltransferase/glycogen phosphorylase"/>
    <property type="match status" value="1"/>
</dbReference>
<comment type="function">
    <text evidence="10">Involved in lipopolysaccharide (LPS) biosynthesis. Catalyzes the transfer of 3-deoxy-D-manno-octulosonate (Kdo) residue(s) from CMP-Kdo to lipid IV(A), the tetraacyldisaccharide-1,4'-bisphosphate precursor of lipid A.</text>
</comment>
<reference evidence="12 13" key="1">
    <citation type="submission" date="2019-02" db="EMBL/GenBank/DDBJ databases">
        <title>Planctomycetal bacteria perform biofilm scaping via a novel small molecule.</title>
        <authorList>
            <person name="Jeske O."/>
            <person name="Boedeker C."/>
            <person name="Wiegand S."/>
            <person name="Breitling P."/>
            <person name="Kallscheuer N."/>
            <person name="Jogler M."/>
            <person name="Rohde M."/>
            <person name="Petersen J."/>
            <person name="Medema M.H."/>
            <person name="Surup F."/>
            <person name="Jogler C."/>
        </authorList>
    </citation>
    <scope>NUCLEOTIDE SEQUENCE [LARGE SCALE GENOMIC DNA]</scope>
    <source>
        <strain evidence="12 13">Mal15</strain>
    </source>
</reference>
<evidence type="ECO:0000256" key="1">
    <source>
        <dbReference type="ARBA" id="ARBA00004713"/>
    </source>
</evidence>